<gene>
    <name evidence="1" type="ORF">ENC19_21430</name>
</gene>
<name>A0A6M1LA68_9ACTN</name>
<dbReference type="RefSeq" id="WP_164448884.1">
    <property type="nucleotide sequence ID" value="NZ_SAIY01000007.1"/>
</dbReference>
<dbReference type="AlphaFoldDB" id="A0A6M1LA68"/>
<protein>
    <submittedName>
        <fullName evidence="1">Uncharacterized protein</fullName>
    </submittedName>
</protein>
<proteinExistence type="predicted"/>
<keyword evidence="2" id="KW-1185">Reference proteome</keyword>
<evidence type="ECO:0000313" key="1">
    <source>
        <dbReference type="EMBL" id="NGM15024.1"/>
    </source>
</evidence>
<sequence length="222" mass="24158">MEYFSGSLARSTSIRPISDLDLTVVLGKASVDKTGSLAEIVDRLTAKLDRYYDKTTGAAALAVPDAPSRRPDTFKIAVRAIKSHRLASVVVQGRPRSVTVTFPQSPGLIDVLPALGVEADEATGPQVDLRSAPLTLSPGQVPLPESPDTAALEREQLRRGRDLERRARILLRRMLRIVRVRRARAVTVAAVNRVDHSTESHRSRAPGRKTWSSPAFRALAAA</sequence>
<accession>A0A6M1LA68</accession>
<evidence type="ECO:0000313" key="2">
    <source>
        <dbReference type="Proteomes" id="UP000478148"/>
    </source>
</evidence>
<dbReference type="Proteomes" id="UP000478148">
    <property type="component" value="Unassembled WGS sequence"/>
</dbReference>
<organism evidence="1 2">
    <name type="scientific">Verrucosispora sioxanthis</name>
    <dbReference type="NCBI Taxonomy" id="2499994"/>
    <lineage>
        <taxon>Bacteria</taxon>
        <taxon>Bacillati</taxon>
        <taxon>Actinomycetota</taxon>
        <taxon>Actinomycetes</taxon>
        <taxon>Micromonosporales</taxon>
        <taxon>Micromonosporaceae</taxon>
        <taxon>Micromonospora</taxon>
    </lineage>
</organism>
<comment type="caution">
    <text evidence="1">The sequence shown here is derived from an EMBL/GenBank/DDBJ whole genome shotgun (WGS) entry which is preliminary data.</text>
</comment>
<dbReference type="EMBL" id="SAIY01000007">
    <property type="protein sequence ID" value="NGM15024.1"/>
    <property type="molecule type" value="Genomic_DNA"/>
</dbReference>
<reference evidence="1 2" key="1">
    <citation type="submission" date="2020-02" db="EMBL/GenBank/DDBJ databases">
        <title>Draft Genome Sequence of Verrucosispora sp. Strain CWR15, Isolated from Gulf of Mexico Sponge.</title>
        <authorList>
            <person name="Kennedy S.J."/>
            <person name="Cella E."/>
            <person name="Azarian T."/>
            <person name="Baker B.J."/>
            <person name="Shaw L.N."/>
        </authorList>
    </citation>
    <scope>NUCLEOTIDE SEQUENCE [LARGE SCALE GENOMIC DNA]</scope>
    <source>
        <strain evidence="1 2">CWR15</strain>
    </source>
</reference>